<sequence length="62" mass="6130">MTGAGEVDDDEPAEGVPASGWRAAARDGRVWAILAVVAFLLVCCCSAAAGTLLALSAGLLAV</sequence>
<gene>
    <name evidence="2" type="ORF">GA0070608_1673</name>
    <name evidence="3" type="ORF">OIE14_11845</name>
</gene>
<evidence type="ECO:0000313" key="2">
    <source>
        <dbReference type="EMBL" id="SCL56562.1"/>
    </source>
</evidence>
<feature type="transmembrane region" description="Helical" evidence="1">
    <location>
        <begin position="30"/>
        <end position="61"/>
    </location>
</feature>
<organism evidence="2 4">
    <name type="scientific">Micromonospora peucetia</name>
    <dbReference type="NCBI Taxonomy" id="47871"/>
    <lineage>
        <taxon>Bacteria</taxon>
        <taxon>Bacillati</taxon>
        <taxon>Actinomycetota</taxon>
        <taxon>Actinomycetes</taxon>
        <taxon>Micromonosporales</taxon>
        <taxon>Micromonosporaceae</taxon>
        <taxon>Micromonospora</taxon>
    </lineage>
</organism>
<reference evidence="2 4" key="1">
    <citation type="submission" date="2016-06" db="EMBL/GenBank/DDBJ databases">
        <authorList>
            <person name="Kjaerup R.B."/>
            <person name="Dalgaard T.S."/>
            <person name="Juul-Madsen H.R."/>
        </authorList>
    </citation>
    <scope>NUCLEOTIDE SEQUENCE [LARGE SCALE GENOMIC DNA]</scope>
    <source>
        <strain evidence="2 4">DSM 43363</strain>
    </source>
</reference>
<protein>
    <submittedName>
        <fullName evidence="2">Uncharacterized protein</fullName>
    </submittedName>
</protein>
<accession>A0A1C6UR69</accession>
<keyword evidence="1" id="KW-0472">Membrane</keyword>
<keyword evidence="5" id="KW-1185">Reference proteome</keyword>
<dbReference type="RefSeq" id="WP_091624459.1">
    <property type="nucleotide sequence ID" value="NZ_CP109071.1"/>
</dbReference>
<evidence type="ECO:0000313" key="5">
    <source>
        <dbReference type="Proteomes" id="UP001334804"/>
    </source>
</evidence>
<evidence type="ECO:0000313" key="3">
    <source>
        <dbReference type="EMBL" id="WSA35903.1"/>
    </source>
</evidence>
<keyword evidence="1" id="KW-1133">Transmembrane helix</keyword>
<dbReference type="Proteomes" id="UP001334804">
    <property type="component" value="Chromosome"/>
</dbReference>
<reference evidence="3 5" key="2">
    <citation type="submission" date="2022-10" db="EMBL/GenBank/DDBJ databases">
        <title>The complete genomes of actinobacterial strains from the NBC collection.</title>
        <authorList>
            <person name="Joergensen T.S."/>
            <person name="Alvarez Arevalo M."/>
            <person name="Sterndorff E.B."/>
            <person name="Faurdal D."/>
            <person name="Vuksanovic O."/>
            <person name="Mourched A.-S."/>
            <person name="Charusanti P."/>
            <person name="Shaw S."/>
            <person name="Blin K."/>
            <person name="Weber T."/>
        </authorList>
    </citation>
    <scope>NUCLEOTIDE SEQUENCE [LARGE SCALE GENOMIC DNA]</scope>
    <source>
        <strain evidence="3 5">NBC 01809</strain>
    </source>
</reference>
<dbReference type="OrthoDB" id="3402592at2"/>
<keyword evidence="1" id="KW-0812">Transmembrane</keyword>
<dbReference type="Proteomes" id="UP000199343">
    <property type="component" value="Unassembled WGS sequence"/>
</dbReference>
<dbReference type="EMBL" id="FMIC01000002">
    <property type="protein sequence ID" value="SCL56562.1"/>
    <property type="molecule type" value="Genomic_DNA"/>
</dbReference>
<proteinExistence type="predicted"/>
<evidence type="ECO:0000256" key="1">
    <source>
        <dbReference type="SAM" id="Phobius"/>
    </source>
</evidence>
<dbReference type="STRING" id="47871.GA0070608_1673"/>
<evidence type="ECO:0000313" key="4">
    <source>
        <dbReference type="Proteomes" id="UP000199343"/>
    </source>
</evidence>
<dbReference type="AlphaFoldDB" id="A0A1C6UR69"/>
<name>A0A1C6UR69_9ACTN</name>
<dbReference type="EMBL" id="CP109071">
    <property type="protein sequence ID" value="WSA35903.1"/>
    <property type="molecule type" value="Genomic_DNA"/>
</dbReference>